<dbReference type="EnsemblMetazoa" id="AALFPA23_007617.R10157">
    <property type="protein sequence ID" value="AALFPA23_007617.P10157"/>
    <property type="gene ID" value="AALFPA23_007617"/>
</dbReference>
<sequence length="777" mass="88007">MKSVRDAPAPKPERLETLIDFGMAVRNLVNHLIAADQRAHLSNPVLLQELVEKLPASVKMQWAQHLVQFPEATLQTFSSFMTSVVESVSKVVVYTGQRSEKAKPREKGYVHSHVETTEPEEQSQFKSESPKPCLVCSKGSHRVKDCEAFRSSSTDSRWKTVSSLRLCRCCLGQHGRRPCRSSSRCEIDGCQFRHHPLLHTTTTANTNNPSASITTESHTYHHCGQSVLFRIIPVRIYGPSKAIDTFAFLDEGSSATLVEQSLARQLDLEGPVIPLCLKWTADMFRSEESSKIVSFEISEQGSKKRYRLKNARTVERLNLPSQTICFDELQERYRHLAGLPIRSYDKAVPQLLIGLRNLSLAVPLKIKEGSGGPIAVKTRVGWCVYGSLVEHHETNQFSYHICDCDVDERLDNLVRDYFNAEDVGLRSIEPLESDEVQRAKRILEYTTYRDGNRFFTGLLWKHNNIELPDSFPMALQRLQCLERRMIRDPVLKDNLHAQLQEYQNKGYAHQATEIELHEADPRRTWYLPLGAVVNPKKPSKVRLIWDAAAKVDGVSLNTFLLPGPDLLESLPSVLFRYRQYPVAVSGDIKEMFHQIGVITADRHAQRFLWRDNEAEPPKIILMDVLTFGSTSSPSSAQFVKNKNAKEYESQFPRAAEGIMKCHYVDDYLDSFESEEEASLVARQVRQVHLNGGFEIRNWSSNSATVLDHLGEKSKVTMKDLTAAGGDQGERVLGMLWITETDMLRFSTTNVPAGSRGTDTFRNQTNKKTDTQDSDEPV</sequence>
<dbReference type="PANTHER" id="PTHR47331:SF5">
    <property type="entry name" value="RIBONUCLEASE H"/>
    <property type="match status" value="1"/>
</dbReference>
<dbReference type="RefSeq" id="XP_062710279.1">
    <property type="nucleotide sequence ID" value="XM_062854295.1"/>
</dbReference>
<dbReference type="InterPro" id="IPR000477">
    <property type="entry name" value="RT_dom"/>
</dbReference>
<evidence type="ECO:0000256" key="1">
    <source>
        <dbReference type="SAM" id="MobiDB-lite"/>
    </source>
</evidence>
<feature type="domain" description="Reverse transcriptase" evidence="2">
    <location>
        <begin position="557"/>
        <end position="695"/>
    </location>
</feature>
<reference evidence="3" key="2">
    <citation type="submission" date="2025-05" db="UniProtKB">
        <authorList>
            <consortium name="EnsemblMetazoa"/>
        </authorList>
    </citation>
    <scope>IDENTIFICATION</scope>
    <source>
        <strain evidence="3">Foshan</strain>
    </source>
</reference>
<dbReference type="Pfam" id="PF00078">
    <property type="entry name" value="RVT_1"/>
    <property type="match status" value="1"/>
</dbReference>
<accession>A0ABM1YBI5</accession>
<evidence type="ECO:0000259" key="2">
    <source>
        <dbReference type="Pfam" id="PF00078"/>
    </source>
</evidence>
<evidence type="ECO:0000313" key="3">
    <source>
        <dbReference type="EnsemblMetazoa" id="AALFPA23_007617.P10157"/>
    </source>
</evidence>
<dbReference type="Proteomes" id="UP000069940">
    <property type="component" value="Unassembled WGS sequence"/>
</dbReference>
<feature type="region of interest" description="Disordered" evidence="1">
    <location>
        <begin position="747"/>
        <end position="777"/>
    </location>
</feature>
<keyword evidence="4" id="KW-1185">Reference proteome</keyword>
<organism evidence="3 4">
    <name type="scientific">Aedes albopictus</name>
    <name type="common">Asian tiger mosquito</name>
    <name type="synonym">Stegomyia albopicta</name>
    <dbReference type="NCBI Taxonomy" id="7160"/>
    <lineage>
        <taxon>Eukaryota</taxon>
        <taxon>Metazoa</taxon>
        <taxon>Ecdysozoa</taxon>
        <taxon>Arthropoda</taxon>
        <taxon>Hexapoda</taxon>
        <taxon>Insecta</taxon>
        <taxon>Pterygota</taxon>
        <taxon>Neoptera</taxon>
        <taxon>Endopterygota</taxon>
        <taxon>Diptera</taxon>
        <taxon>Nematocera</taxon>
        <taxon>Culicoidea</taxon>
        <taxon>Culicidae</taxon>
        <taxon>Culicinae</taxon>
        <taxon>Aedini</taxon>
        <taxon>Aedes</taxon>
        <taxon>Stegomyia</taxon>
    </lineage>
</organism>
<name>A0ABM1YBI5_AEDAL</name>
<protein>
    <recommendedName>
        <fullName evidence="2">Reverse transcriptase domain-containing protein</fullName>
    </recommendedName>
</protein>
<proteinExistence type="predicted"/>
<feature type="compositionally biased region" description="Polar residues" evidence="1">
    <location>
        <begin position="747"/>
        <end position="765"/>
    </location>
</feature>
<dbReference type="InterPro" id="IPR043502">
    <property type="entry name" value="DNA/RNA_pol_sf"/>
</dbReference>
<feature type="compositionally biased region" description="Basic and acidic residues" evidence="1">
    <location>
        <begin position="103"/>
        <end position="116"/>
    </location>
</feature>
<dbReference type="Gene3D" id="3.30.70.270">
    <property type="match status" value="1"/>
</dbReference>
<dbReference type="GeneID" id="134288687"/>
<dbReference type="SUPFAM" id="SSF56672">
    <property type="entry name" value="DNA/RNA polymerases"/>
    <property type="match status" value="1"/>
</dbReference>
<dbReference type="CDD" id="cd01644">
    <property type="entry name" value="RT_pepA17"/>
    <property type="match status" value="1"/>
</dbReference>
<dbReference type="InterPro" id="IPR043128">
    <property type="entry name" value="Rev_trsase/Diguanyl_cyclase"/>
</dbReference>
<feature type="region of interest" description="Disordered" evidence="1">
    <location>
        <begin position="103"/>
        <end position="127"/>
    </location>
</feature>
<dbReference type="PANTHER" id="PTHR47331">
    <property type="entry name" value="PHD-TYPE DOMAIN-CONTAINING PROTEIN"/>
    <property type="match status" value="1"/>
</dbReference>
<evidence type="ECO:0000313" key="4">
    <source>
        <dbReference type="Proteomes" id="UP000069940"/>
    </source>
</evidence>
<reference evidence="4" key="1">
    <citation type="journal article" date="2015" name="Proc. Natl. Acad. Sci. U.S.A.">
        <title>Genome sequence of the Asian Tiger mosquito, Aedes albopictus, reveals insights into its biology, genetics, and evolution.</title>
        <authorList>
            <person name="Chen X.G."/>
            <person name="Jiang X."/>
            <person name="Gu J."/>
            <person name="Xu M."/>
            <person name="Wu Y."/>
            <person name="Deng Y."/>
            <person name="Zhang C."/>
            <person name="Bonizzoni M."/>
            <person name="Dermauw W."/>
            <person name="Vontas J."/>
            <person name="Armbruster P."/>
            <person name="Huang X."/>
            <person name="Yang Y."/>
            <person name="Zhang H."/>
            <person name="He W."/>
            <person name="Peng H."/>
            <person name="Liu Y."/>
            <person name="Wu K."/>
            <person name="Chen J."/>
            <person name="Lirakis M."/>
            <person name="Topalis P."/>
            <person name="Van Leeuwen T."/>
            <person name="Hall A.B."/>
            <person name="Jiang X."/>
            <person name="Thorpe C."/>
            <person name="Mueller R.L."/>
            <person name="Sun C."/>
            <person name="Waterhouse R.M."/>
            <person name="Yan G."/>
            <person name="Tu Z.J."/>
            <person name="Fang X."/>
            <person name="James A.A."/>
        </authorList>
    </citation>
    <scope>NUCLEOTIDE SEQUENCE [LARGE SCALE GENOMIC DNA]</scope>
    <source>
        <strain evidence="4">Foshan</strain>
    </source>
</reference>
<dbReference type="Gene3D" id="3.10.10.10">
    <property type="entry name" value="HIV Type 1 Reverse Transcriptase, subunit A, domain 1"/>
    <property type="match status" value="1"/>
</dbReference>